<evidence type="ECO:0000313" key="3">
    <source>
        <dbReference type="Proteomes" id="UP001059209"/>
    </source>
</evidence>
<organism evidence="2 3">
    <name type="scientific">Maribacter litopenaei</name>
    <dbReference type="NCBI Taxonomy" id="2976127"/>
    <lineage>
        <taxon>Bacteria</taxon>
        <taxon>Pseudomonadati</taxon>
        <taxon>Bacteroidota</taxon>
        <taxon>Flavobacteriia</taxon>
        <taxon>Flavobacteriales</taxon>
        <taxon>Flavobacteriaceae</taxon>
        <taxon>Maribacter</taxon>
    </lineage>
</organism>
<gene>
    <name evidence="2" type="ORF">NYZ99_16025</name>
</gene>
<keyword evidence="3" id="KW-1185">Reference proteome</keyword>
<feature type="transmembrane region" description="Helical" evidence="1">
    <location>
        <begin position="36"/>
        <end position="62"/>
    </location>
</feature>
<evidence type="ECO:0000313" key="2">
    <source>
        <dbReference type="EMBL" id="UWX54414.1"/>
    </source>
</evidence>
<sequence length="76" mass="9014">MGHTYQKNFVGIEQDQYLGSFQFSIKLVEEHPMNRITIIMSSVFFISGYLTFTSKLQFVWYLKNDKNHMDDITILD</sequence>
<protein>
    <submittedName>
        <fullName evidence="2">Uncharacterized protein</fullName>
    </submittedName>
</protein>
<keyword evidence="1" id="KW-0812">Transmembrane</keyword>
<proteinExistence type="predicted"/>
<evidence type="ECO:0000256" key="1">
    <source>
        <dbReference type="SAM" id="Phobius"/>
    </source>
</evidence>
<dbReference type="RefSeq" id="WP_260572273.1">
    <property type="nucleotide sequence ID" value="NZ_CP104205.1"/>
</dbReference>
<dbReference type="Proteomes" id="UP001059209">
    <property type="component" value="Chromosome"/>
</dbReference>
<reference evidence="2" key="1">
    <citation type="submission" date="2022-09" db="EMBL/GenBank/DDBJ databases">
        <title>Maribacter litopenaei sp. nov., isolated from the intestinal tract of the Pacific White Shrimp, Litopenaeus vannamei.</title>
        <authorList>
            <person name="Kim S.Y."/>
            <person name="Hwang C.Y."/>
        </authorList>
    </citation>
    <scope>NUCLEOTIDE SEQUENCE</scope>
    <source>
        <strain evidence="2">HL-LV01</strain>
    </source>
</reference>
<accession>A0ABY5Y6U7</accession>
<name>A0ABY5Y6U7_9FLAO</name>
<dbReference type="EMBL" id="CP104205">
    <property type="protein sequence ID" value="UWX54414.1"/>
    <property type="molecule type" value="Genomic_DNA"/>
</dbReference>
<keyword evidence="1" id="KW-0472">Membrane</keyword>
<keyword evidence="1" id="KW-1133">Transmembrane helix</keyword>